<dbReference type="Proteomes" id="UP000218263">
    <property type="component" value="Chromosome"/>
</dbReference>
<name>A0A0X8X3I7_9SPHI</name>
<dbReference type="OrthoDB" id="118896at2"/>
<accession>A0A0X8X3I7</accession>
<sequence length="200" mass="23008">MKNLIKVYFLLLLVYSLSGCSGYQYYAVQSTGATFAKYHTFAWLPSTDTAKTNGYTDITDEKIKEVATENLESRGLLLKAGRPDLLVRYSIAINNKVKYYNNPVYIYNGGYYPGIARYRHGRYYYFTYRQPLPVYVGSEIEQVPYKEGTLIIDLIDRKTRHVIWRGYGRGEIENPEKAIHDIPEVVGGIINKLPLKPVEK</sequence>
<evidence type="ECO:0000313" key="1">
    <source>
        <dbReference type="EMBL" id="BAU55065.1"/>
    </source>
</evidence>
<dbReference type="EMBL" id="AP017313">
    <property type="protein sequence ID" value="BAU55065.1"/>
    <property type="molecule type" value="Genomic_DNA"/>
</dbReference>
<protein>
    <submittedName>
        <fullName evidence="1">Uncharacterized protein</fullName>
    </submittedName>
</protein>
<reference evidence="1 2" key="1">
    <citation type="submission" date="2015-12" db="EMBL/GenBank/DDBJ databases">
        <title>Genome sequence of Mucilaginibacter gotjawali.</title>
        <authorList>
            <person name="Lee J.S."/>
            <person name="Lee K.C."/>
            <person name="Kim K.K."/>
            <person name="Lee B.W."/>
        </authorList>
    </citation>
    <scope>NUCLEOTIDE SEQUENCE [LARGE SCALE GENOMIC DNA]</scope>
    <source>
        <strain evidence="1 2">SA3-7</strain>
    </source>
</reference>
<dbReference type="KEGG" id="mgot:MgSA37_03246"/>
<dbReference type="RefSeq" id="WP_096353231.1">
    <property type="nucleotide sequence ID" value="NZ_AP017313.1"/>
</dbReference>
<dbReference type="Pfam" id="PF13590">
    <property type="entry name" value="DUF4136"/>
    <property type="match status" value="1"/>
</dbReference>
<dbReference type="PROSITE" id="PS51257">
    <property type="entry name" value="PROKAR_LIPOPROTEIN"/>
    <property type="match status" value="1"/>
</dbReference>
<dbReference type="Gene3D" id="3.30.160.670">
    <property type="match status" value="1"/>
</dbReference>
<keyword evidence="2" id="KW-1185">Reference proteome</keyword>
<dbReference type="AlphaFoldDB" id="A0A0X8X3I7"/>
<proteinExistence type="predicted"/>
<gene>
    <name evidence="1" type="ORF">MgSA37_03246</name>
</gene>
<organism evidence="1 2">
    <name type="scientific">Mucilaginibacter gotjawali</name>
    <dbReference type="NCBI Taxonomy" id="1550579"/>
    <lineage>
        <taxon>Bacteria</taxon>
        <taxon>Pseudomonadati</taxon>
        <taxon>Bacteroidota</taxon>
        <taxon>Sphingobacteriia</taxon>
        <taxon>Sphingobacteriales</taxon>
        <taxon>Sphingobacteriaceae</taxon>
        <taxon>Mucilaginibacter</taxon>
    </lineage>
</organism>
<dbReference type="InterPro" id="IPR025411">
    <property type="entry name" value="DUF4136"/>
</dbReference>
<evidence type="ECO:0000313" key="2">
    <source>
        <dbReference type="Proteomes" id="UP000218263"/>
    </source>
</evidence>